<keyword evidence="4" id="KW-1185">Reference proteome</keyword>
<keyword evidence="2" id="KW-0812">Transmembrane</keyword>
<gene>
    <name evidence="3" type="ORF">O181_060056</name>
</gene>
<feature type="compositionally biased region" description="Pro residues" evidence="1">
    <location>
        <begin position="1"/>
        <end position="12"/>
    </location>
</feature>
<name>A0A9Q3EK68_9BASI</name>
<organism evidence="3 4">
    <name type="scientific">Austropuccinia psidii MF-1</name>
    <dbReference type="NCBI Taxonomy" id="1389203"/>
    <lineage>
        <taxon>Eukaryota</taxon>
        <taxon>Fungi</taxon>
        <taxon>Dikarya</taxon>
        <taxon>Basidiomycota</taxon>
        <taxon>Pucciniomycotina</taxon>
        <taxon>Pucciniomycetes</taxon>
        <taxon>Pucciniales</taxon>
        <taxon>Sphaerophragmiaceae</taxon>
        <taxon>Austropuccinia</taxon>
    </lineage>
</organism>
<proteinExistence type="predicted"/>
<evidence type="ECO:0000313" key="3">
    <source>
        <dbReference type="EMBL" id="MBW0520341.1"/>
    </source>
</evidence>
<feature type="region of interest" description="Disordered" evidence="1">
    <location>
        <begin position="1"/>
        <end position="36"/>
    </location>
</feature>
<reference evidence="3" key="1">
    <citation type="submission" date="2021-03" db="EMBL/GenBank/DDBJ databases">
        <title>Draft genome sequence of rust myrtle Austropuccinia psidii MF-1, a brazilian biotype.</title>
        <authorList>
            <person name="Quecine M.C."/>
            <person name="Pachon D.M.R."/>
            <person name="Bonatelli M.L."/>
            <person name="Correr F.H."/>
            <person name="Franceschini L.M."/>
            <person name="Leite T.F."/>
            <person name="Margarido G.R.A."/>
            <person name="Almeida C.A."/>
            <person name="Ferrarezi J.A."/>
            <person name="Labate C.A."/>
        </authorList>
    </citation>
    <scope>NUCLEOTIDE SEQUENCE</scope>
    <source>
        <strain evidence="3">MF-1</strain>
    </source>
</reference>
<protein>
    <submittedName>
        <fullName evidence="3">Uncharacterized protein</fullName>
    </submittedName>
</protein>
<evidence type="ECO:0000313" key="4">
    <source>
        <dbReference type="Proteomes" id="UP000765509"/>
    </source>
</evidence>
<evidence type="ECO:0000256" key="2">
    <source>
        <dbReference type="SAM" id="Phobius"/>
    </source>
</evidence>
<evidence type="ECO:0000256" key="1">
    <source>
        <dbReference type="SAM" id="MobiDB-lite"/>
    </source>
</evidence>
<keyword evidence="2" id="KW-0472">Membrane</keyword>
<comment type="caution">
    <text evidence="3">The sequence shown here is derived from an EMBL/GenBank/DDBJ whole genome shotgun (WGS) entry which is preliminary data.</text>
</comment>
<accession>A0A9Q3EK68</accession>
<dbReference type="EMBL" id="AVOT02028010">
    <property type="protein sequence ID" value="MBW0520341.1"/>
    <property type="molecule type" value="Genomic_DNA"/>
</dbReference>
<feature type="transmembrane region" description="Helical" evidence="2">
    <location>
        <begin position="45"/>
        <end position="66"/>
    </location>
</feature>
<dbReference type="AlphaFoldDB" id="A0A9Q3EK68"/>
<sequence length="183" mass="21048">MTPSPRPLPIPVPGSSSSNLTSKKEPVKFSSLSHPPRSNLLSSNALLSLLSLAFICLLFVCFRHVGWIMRARIKLKEMLQENLDIFLNYLASKLNMNWLRRQRIKLNDDNPFEHYDNDENHLLISDNQDELLVASRNDRRTLENRTNLIFSNPSIQVESEEDDDDEVLPQVVMPQSPLKKIVI</sequence>
<keyword evidence="2" id="KW-1133">Transmembrane helix</keyword>
<dbReference type="Proteomes" id="UP000765509">
    <property type="component" value="Unassembled WGS sequence"/>
</dbReference>